<keyword evidence="1" id="KW-0732">Signal</keyword>
<feature type="chain" id="PRO_5043858197" evidence="1">
    <location>
        <begin position="25"/>
        <end position="140"/>
    </location>
</feature>
<dbReference type="EMBL" id="JAZHOF010000003">
    <property type="protein sequence ID" value="MEJ8571310.1"/>
    <property type="molecule type" value="Genomic_DNA"/>
</dbReference>
<comment type="caution">
    <text evidence="2">The sequence shown here is derived from an EMBL/GenBank/DDBJ whole genome shotgun (WGS) entry which is preliminary data.</text>
</comment>
<dbReference type="AlphaFoldDB" id="A0AAW9RSP5"/>
<evidence type="ECO:0000313" key="2">
    <source>
        <dbReference type="EMBL" id="MEJ8571310.1"/>
    </source>
</evidence>
<dbReference type="RefSeq" id="WP_340329013.1">
    <property type="nucleotide sequence ID" value="NZ_JAZHOF010000003.1"/>
</dbReference>
<reference evidence="2 3" key="1">
    <citation type="submission" date="2024-02" db="EMBL/GenBank/DDBJ databases">
        <title>Genome analysis and characterization of Microbaculum marinisediminis sp. nov., isolated from marine sediment.</title>
        <authorList>
            <person name="Du Z.-J."/>
            <person name="Ye Y.-Q."/>
            <person name="Zhang Z.-R."/>
            <person name="Yuan S.-M."/>
            <person name="Zhang X.-Y."/>
        </authorList>
    </citation>
    <scope>NUCLEOTIDE SEQUENCE [LARGE SCALE GENOMIC DNA]</scope>
    <source>
        <strain evidence="2 3">SDUM1044001</strain>
    </source>
</reference>
<name>A0AAW9RSP5_9HYPH</name>
<sequence length="140" mass="14263">MHTKHLLAFALAAAVAAATPVVPAAAGKARPAPNPEAADKTYGMAILAATVSAGGPLERGAGAVSSANVPALGEASYEVLFNRPVHHCFYSVTPSVSLGETHIATAAPRAGTENGVLVQIRDENGNQLPYLFNLLVYCAG</sequence>
<protein>
    <submittedName>
        <fullName evidence="2">Uncharacterized protein</fullName>
    </submittedName>
</protein>
<proteinExistence type="predicted"/>
<accession>A0AAW9RSP5</accession>
<evidence type="ECO:0000256" key="1">
    <source>
        <dbReference type="SAM" id="SignalP"/>
    </source>
</evidence>
<evidence type="ECO:0000313" key="3">
    <source>
        <dbReference type="Proteomes" id="UP001378188"/>
    </source>
</evidence>
<dbReference type="Proteomes" id="UP001378188">
    <property type="component" value="Unassembled WGS sequence"/>
</dbReference>
<gene>
    <name evidence="2" type="ORF">V3328_07495</name>
</gene>
<organism evidence="2 3">
    <name type="scientific">Microbaculum marinum</name>
    <dbReference type="NCBI Taxonomy" id="1764581"/>
    <lineage>
        <taxon>Bacteria</taxon>
        <taxon>Pseudomonadati</taxon>
        <taxon>Pseudomonadota</taxon>
        <taxon>Alphaproteobacteria</taxon>
        <taxon>Hyphomicrobiales</taxon>
        <taxon>Tepidamorphaceae</taxon>
        <taxon>Microbaculum</taxon>
    </lineage>
</organism>
<keyword evidence="3" id="KW-1185">Reference proteome</keyword>
<feature type="signal peptide" evidence="1">
    <location>
        <begin position="1"/>
        <end position="24"/>
    </location>
</feature>